<dbReference type="AlphaFoldDB" id="A0A2M7FYU8"/>
<reference evidence="1 2" key="1">
    <citation type="submission" date="2017-09" db="EMBL/GenBank/DDBJ databases">
        <title>Depth-based differentiation of microbial function through sediment-hosted aquifers and enrichment of novel symbionts in the deep terrestrial subsurface.</title>
        <authorList>
            <person name="Probst A.J."/>
            <person name="Ladd B."/>
            <person name="Jarett J.K."/>
            <person name="Geller-Mcgrath D.E."/>
            <person name="Sieber C.M."/>
            <person name="Emerson J.B."/>
            <person name="Anantharaman K."/>
            <person name="Thomas B.C."/>
            <person name="Malmstrom R."/>
            <person name="Stieglmeier M."/>
            <person name="Klingl A."/>
            <person name="Woyke T."/>
            <person name="Ryan C.M."/>
            <person name="Banfield J.F."/>
        </authorList>
    </citation>
    <scope>NUCLEOTIDE SEQUENCE [LARGE SCALE GENOMIC DNA]</scope>
    <source>
        <strain evidence="1">CG17_big_fil_post_rev_8_21_14_2_50_48_46</strain>
    </source>
</reference>
<evidence type="ECO:0000313" key="2">
    <source>
        <dbReference type="Proteomes" id="UP000231019"/>
    </source>
</evidence>
<comment type="caution">
    <text evidence="1">The sequence shown here is derived from an EMBL/GenBank/DDBJ whole genome shotgun (WGS) entry which is preliminary data.</text>
</comment>
<gene>
    <name evidence="1" type="ORF">COW36_21160</name>
</gene>
<organism evidence="1 2">
    <name type="scientific">bacterium (Candidatus Blackallbacteria) CG17_big_fil_post_rev_8_21_14_2_50_48_46</name>
    <dbReference type="NCBI Taxonomy" id="2014261"/>
    <lineage>
        <taxon>Bacteria</taxon>
        <taxon>Candidatus Blackallbacteria</taxon>
    </lineage>
</organism>
<accession>A0A2M7FYU8</accession>
<dbReference type="Proteomes" id="UP000231019">
    <property type="component" value="Unassembled WGS sequence"/>
</dbReference>
<evidence type="ECO:0008006" key="3">
    <source>
        <dbReference type="Google" id="ProtNLM"/>
    </source>
</evidence>
<dbReference type="EMBL" id="PFFQ01000059">
    <property type="protein sequence ID" value="PIW14550.1"/>
    <property type="molecule type" value="Genomic_DNA"/>
</dbReference>
<evidence type="ECO:0000313" key="1">
    <source>
        <dbReference type="EMBL" id="PIW14550.1"/>
    </source>
</evidence>
<protein>
    <recommendedName>
        <fullName evidence="3">RiboL-PSP-HEPN domain-containing protein</fullName>
    </recommendedName>
</protein>
<sequence>MTPTPLEALIGQINKVAETHFFLRPVLKKSLKETIISPEGQAEVGPYANYYDYWTGTLSDKFFDMATFMRLGSVLEFNLRNYYTLKKGYSSLLSLTTDPLLCDHSGRFDTGLFQRIVQAPTKTKGIGKVFDSIGVDLTDTGKFPDFIKLRELMLHRHLYAHKSGLVDDEYMKKLKDNFNIDISADIASKGYPAQDVYYFEPLSKLNDFIEDSRKFFNSLPY</sequence>
<name>A0A2M7FYU8_9BACT</name>
<proteinExistence type="predicted"/>